<evidence type="ECO:0000256" key="2">
    <source>
        <dbReference type="ARBA" id="ARBA00007886"/>
    </source>
</evidence>
<dbReference type="InterPro" id="IPR038501">
    <property type="entry name" value="Spore_GerAC_C_sf"/>
</dbReference>
<evidence type="ECO:0000256" key="7">
    <source>
        <dbReference type="ARBA" id="ARBA00023288"/>
    </source>
</evidence>
<evidence type="ECO:0000259" key="9">
    <source>
        <dbReference type="Pfam" id="PF25198"/>
    </source>
</evidence>
<evidence type="ECO:0000256" key="6">
    <source>
        <dbReference type="ARBA" id="ARBA00023139"/>
    </source>
</evidence>
<dbReference type="PROSITE" id="PS51257">
    <property type="entry name" value="PROKAR_LIPOPROTEIN"/>
    <property type="match status" value="1"/>
</dbReference>
<feature type="domain" description="Spore germination protein N-terminal" evidence="9">
    <location>
        <begin position="24"/>
        <end position="194"/>
    </location>
</feature>
<proteinExistence type="inferred from homology"/>
<dbReference type="GO" id="GO:0016020">
    <property type="term" value="C:membrane"/>
    <property type="evidence" value="ECO:0007669"/>
    <property type="project" value="UniProtKB-SubCell"/>
</dbReference>
<dbReference type="GO" id="GO:0009847">
    <property type="term" value="P:spore germination"/>
    <property type="evidence" value="ECO:0007669"/>
    <property type="project" value="InterPro"/>
</dbReference>
<feature type="domain" description="Spore germination GerAC-like C-terminal" evidence="8">
    <location>
        <begin position="217"/>
        <end position="351"/>
    </location>
</feature>
<dbReference type="PANTHER" id="PTHR35789:SF1">
    <property type="entry name" value="SPORE GERMINATION PROTEIN B3"/>
    <property type="match status" value="1"/>
</dbReference>
<gene>
    <name evidence="10" type="ORF">IJ22_24700</name>
</gene>
<organism evidence="10 11">
    <name type="scientific">Paenibacillus naphthalenovorans</name>
    <dbReference type="NCBI Taxonomy" id="162209"/>
    <lineage>
        <taxon>Bacteria</taxon>
        <taxon>Bacillati</taxon>
        <taxon>Bacillota</taxon>
        <taxon>Bacilli</taxon>
        <taxon>Bacillales</taxon>
        <taxon>Paenibacillaceae</taxon>
        <taxon>Paenibacillus</taxon>
    </lineage>
</organism>
<dbReference type="InterPro" id="IPR057336">
    <property type="entry name" value="GerAC_N"/>
</dbReference>
<evidence type="ECO:0000313" key="11">
    <source>
        <dbReference type="Proteomes" id="UP000061660"/>
    </source>
</evidence>
<evidence type="ECO:0000256" key="1">
    <source>
        <dbReference type="ARBA" id="ARBA00004635"/>
    </source>
</evidence>
<dbReference type="EMBL" id="CP013652">
    <property type="protein sequence ID" value="ALS22843.1"/>
    <property type="molecule type" value="Genomic_DNA"/>
</dbReference>
<reference evidence="11" key="1">
    <citation type="submission" date="2015-12" db="EMBL/GenBank/DDBJ databases">
        <title>Complete genome sequences of two moderately thermophilic Paenibacillus species.</title>
        <authorList>
            <person name="Butler R.III."/>
            <person name="Wang J."/>
            <person name="Stark B.C."/>
            <person name="Pombert J.-F."/>
        </authorList>
    </citation>
    <scope>NUCLEOTIDE SEQUENCE [LARGE SCALE GENOMIC DNA]</scope>
    <source>
        <strain evidence="11">32O-Y</strain>
    </source>
</reference>
<dbReference type="Pfam" id="PF05504">
    <property type="entry name" value="Spore_GerAC"/>
    <property type="match status" value="1"/>
</dbReference>
<dbReference type="AlphaFoldDB" id="A0A0U2IMK2"/>
<comment type="subcellular location">
    <subcellularLocation>
        <location evidence="1">Membrane</location>
        <topology evidence="1">Lipid-anchor</topology>
    </subcellularLocation>
</comment>
<comment type="similarity">
    <text evidence="2">Belongs to the GerABKC lipoprotein family.</text>
</comment>
<keyword evidence="6" id="KW-0564">Palmitate</keyword>
<evidence type="ECO:0000259" key="8">
    <source>
        <dbReference type="Pfam" id="PF05504"/>
    </source>
</evidence>
<name>A0A0U2IMK2_9BACL</name>
<keyword evidence="3" id="KW-0309">Germination</keyword>
<dbReference type="KEGG" id="pnp:IJ22_24700"/>
<evidence type="ECO:0000313" key="10">
    <source>
        <dbReference type="EMBL" id="ALS22843.1"/>
    </source>
</evidence>
<accession>A0A0U2IMK2</accession>
<dbReference type="Gene3D" id="3.30.300.210">
    <property type="entry name" value="Nutrient germinant receptor protein C, domain 3"/>
    <property type="match status" value="1"/>
</dbReference>
<dbReference type="InterPro" id="IPR008844">
    <property type="entry name" value="Spore_GerAC-like"/>
</dbReference>
<dbReference type="InterPro" id="IPR046953">
    <property type="entry name" value="Spore_GerAC-like_C"/>
</dbReference>
<dbReference type="NCBIfam" id="TIGR02887">
    <property type="entry name" value="spore_ger_x_C"/>
    <property type="match status" value="1"/>
</dbReference>
<reference evidence="10 11" key="2">
    <citation type="journal article" date="2016" name="Genome Announc.">
        <title>Complete Genome Sequences of Two Interactive Moderate Thermophiles, Paenibacillus napthalenovorans 32O-Y and Paenibacillus sp. 32O-W.</title>
        <authorList>
            <person name="Butler R.R.III."/>
            <person name="Wang J."/>
            <person name="Stark B.C."/>
            <person name="Pombert J.F."/>
        </authorList>
    </citation>
    <scope>NUCLEOTIDE SEQUENCE [LARGE SCALE GENOMIC DNA]</scope>
    <source>
        <strain evidence="10 11">32O-Y</strain>
    </source>
</reference>
<evidence type="ECO:0000256" key="4">
    <source>
        <dbReference type="ARBA" id="ARBA00022729"/>
    </source>
</evidence>
<evidence type="ECO:0000256" key="5">
    <source>
        <dbReference type="ARBA" id="ARBA00023136"/>
    </source>
</evidence>
<dbReference type="RefSeq" id="WP_062408969.1">
    <property type="nucleotide sequence ID" value="NZ_CP013652.1"/>
</dbReference>
<keyword evidence="7" id="KW-0449">Lipoprotein</keyword>
<keyword evidence="11" id="KW-1185">Reference proteome</keyword>
<evidence type="ECO:0000256" key="3">
    <source>
        <dbReference type="ARBA" id="ARBA00022544"/>
    </source>
</evidence>
<keyword evidence="5" id="KW-0472">Membrane</keyword>
<dbReference type="PATRIC" id="fig|162209.4.peg.2626"/>
<sequence precursor="true">MKGLKLFTVVMVLLTITTGCWNIREVQDINYATAIGVDYSDGKCIMYVQMLDFSSVAKLEGQQKLSEAPVWVGKGTGKSFTEAANSLYSTSQKKLLWGHVSAIVFSERILKQNKYRDVLELLDRYREIRYLVWAFSTRESIEDIFNNTPFFKESPKMSILHSPEDHYRQSSIIKPVRLYQFITSLKEDARISYLASLRIVEDQWKESRKAHPLLEYEGMHVFQKDRYRGLMDLNDLQGLPWMNEKTVRAPLYLFRGNSLAAVLVMEKPEVQITPSVQPGGYFDVTVILQAGVNEMHQEMTKRELISLAEQKTEEQIRHTYRQGFERKVDVYNLSEPLFRRNPSEWHRLADEDQFLLREDSLRSVRVIVELTNTGRYKFNPGM</sequence>
<dbReference type="STRING" id="162209.IJ22_24700"/>
<dbReference type="PANTHER" id="PTHR35789">
    <property type="entry name" value="SPORE GERMINATION PROTEIN B3"/>
    <property type="match status" value="1"/>
</dbReference>
<dbReference type="Pfam" id="PF25198">
    <property type="entry name" value="Spore_GerAC_N"/>
    <property type="match status" value="1"/>
</dbReference>
<protein>
    <submittedName>
        <fullName evidence="10">Germination protein GerC</fullName>
    </submittedName>
</protein>
<dbReference type="Proteomes" id="UP000061660">
    <property type="component" value="Chromosome"/>
</dbReference>
<keyword evidence="4" id="KW-0732">Signal</keyword>